<keyword evidence="3" id="KW-1185">Reference proteome</keyword>
<evidence type="ECO:0000313" key="2">
    <source>
        <dbReference type="EMBL" id="CAL1700201.1"/>
    </source>
</evidence>
<dbReference type="Proteomes" id="UP001497453">
    <property type="component" value="Chromosome 2"/>
</dbReference>
<dbReference type="EMBL" id="OZ037945">
    <property type="protein sequence ID" value="CAL1700201.1"/>
    <property type="molecule type" value="Genomic_DNA"/>
</dbReference>
<reference evidence="3" key="1">
    <citation type="submission" date="2024-04" db="EMBL/GenBank/DDBJ databases">
        <authorList>
            <person name="Shaw F."/>
            <person name="Minotto A."/>
        </authorList>
    </citation>
    <scope>NUCLEOTIDE SEQUENCE [LARGE SCALE GENOMIC DNA]</scope>
</reference>
<evidence type="ECO:0000313" key="3">
    <source>
        <dbReference type="Proteomes" id="UP001497453"/>
    </source>
</evidence>
<feature type="region of interest" description="Disordered" evidence="1">
    <location>
        <begin position="166"/>
        <end position="186"/>
    </location>
</feature>
<feature type="region of interest" description="Disordered" evidence="1">
    <location>
        <begin position="1"/>
        <end position="79"/>
    </location>
</feature>
<gene>
    <name evidence="2" type="ORF">GFSPODELE1_LOCUS3038</name>
</gene>
<proteinExistence type="predicted"/>
<organism evidence="2 3">
    <name type="scientific">Somion occarium</name>
    <dbReference type="NCBI Taxonomy" id="3059160"/>
    <lineage>
        <taxon>Eukaryota</taxon>
        <taxon>Fungi</taxon>
        <taxon>Dikarya</taxon>
        <taxon>Basidiomycota</taxon>
        <taxon>Agaricomycotina</taxon>
        <taxon>Agaricomycetes</taxon>
        <taxon>Polyporales</taxon>
        <taxon>Cerrenaceae</taxon>
        <taxon>Somion</taxon>
    </lineage>
</organism>
<feature type="region of interest" description="Disordered" evidence="1">
    <location>
        <begin position="91"/>
        <end position="125"/>
    </location>
</feature>
<evidence type="ECO:0000256" key="1">
    <source>
        <dbReference type="SAM" id="MobiDB-lite"/>
    </source>
</evidence>
<accession>A0ABP1CX11</accession>
<feature type="compositionally biased region" description="Low complexity" evidence="1">
    <location>
        <begin position="1"/>
        <end position="15"/>
    </location>
</feature>
<sequence length="278" mass="31576">MTRTRANTRNTAQATSSHPVTPQRRARLQRATATPITTDQSEGRRRSPRNHQRAGPSQSPADASVAEPRSPRRIVNVPRIKYNHLEHEEELENISPLKKTPRRQQAREPVVVETKQPENYPSMSTQSSQLLNKLMEAGMMTDDIDGEDWKWQRLLRWRSSVSTEGQGAENIHSWPQQRPDPPENEVAMQLDSSSATSYGNQVAENNSFDTNFRVVNHSDLQQVTDEFARQGLKYRVFYPRRKSSSVARNVWLAVGANESIVETVARRIMSGNASVRHA</sequence>
<name>A0ABP1CX11_9APHY</name>
<protein>
    <submittedName>
        <fullName evidence="2">Uncharacterized protein</fullName>
    </submittedName>
</protein>